<dbReference type="EMBL" id="BARU01034015">
    <property type="protein sequence ID" value="GAH73969.1"/>
    <property type="molecule type" value="Genomic_DNA"/>
</dbReference>
<accession>X1J6N7</accession>
<gene>
    <name evidence="1" type="ORF">S03H2_53441</name>
</gene>
<protein>
    <submittedName>
        <fullName evidence="1">Uncharacterized protein</fullName>
    </submittedName>
</protein>
<name>X1J6N7_9ZZZZ</name>
<dbReference type="AlphaFoldDB" id="X1J6N7"/>
<comment type="caution">
    <text evidence="1">The sequence shown here is derived from an EMBL/GenBank/DDBJ whole genome shotgun (WGS) entry which is preliminary data.</text>
</comment>
<proteinExistence type="predicted"/>
<sequence length="118" mass="12217">MGGTQAAALAPITVALGDSVLVDVSFKYTAPSAVDVDLTASLWLPPGVDYTVKRIVSLEAGTNQTWTGVIEIPITEESGLRNYTYILGVALPAYGIGDQVSDAVTCTGMPEGGLATNR</sequence>
<evidence type="ECO:0000313" key="1">
    <source>
        <dbReference type="EMBL" id="GAH73969.1"/>
    </source>
</evidence>
<organism evidence="1">
    <name type="scientific">marine sediment metagenome</name>
    <dbReference type="NCBI Taxonomy" id="412755"/>
    <lineage>
        <taxon>unclassified sequences</taxon>
        <taxon>metagenomes</taxon>
        <taxon>ecological metagenomes</taxon>
    </lineage>
</organism>
<reference evidence="1" key="1">
    <citation type="journal article" date="2014" name="Front. Microbiol.">
        <title>High frequency of phylogenetically diverse reductive dehalogenase-homologous genes in deep subseafloor sedimentary metagenomes.</title>
        <authorList>
            <person name="Kawai M."/>
            <person name="Futagami T."/>
            <person name="Toyoda A."/>
            <person name="Takaki Y."/>
            <person name="Nishi S."/>
            <person name="Hori S."/>
            <person name="Arai W."/>
            <person name="Tsubouchi T."/>
            <person name="Morono Y."/>
            <person name="Uchiyama I."/>
            <person name="Ito T."/>
            <person name="Fujiyama A."/>
            <person name="Inagaki F."/>
            <person name="Takami H."/>
        </authorList>
    </citation>
    <scope>NUCLEOTIDE SEQUENCE</scope>
    <source>
        <strain evidence="1">Expedition CK06-06</strain>
    </source>
</reference>